<reference evidence="1 2" key="1">
    <citation type="submission" date="2024-09" db="EMBL/GenBank/DDBJ databases">
        <title>Paenibacillus zeirhizospherea sp. nov., isolated from surface of the maize (Zea mays) roots in a horticulture field, Hungary.</title>
        <authorList>
            <person name="Marton D."/>
            <person name="Farkas M."/>
            <person name="Bedics A."/>
            <person name="Toth E."/>
            <person name="Tancsics A."/>
            <person name="Boka K."/>
            <person name="Maroti G."/>
            <person name="Kriszt B."/>
            <person name="Cserhati M."/>
        </authorList>
    </citation>
    <scope>NUCLEOTIDE SEQUENCE [LARGE SCALE GENOMIC DNA]</scope>
    <source>
        <strain evidence="1 2">KCTC 33519</strain>
    </source>
</reference>
<comment type="caution">
    <text evidence="1">The sequence shown here is derived from an EMBL/GenBank/DDBJ whole genome shotgun (WGS) entry which is preliminary data.</text>
</comment>
<organism evidence="1 2">
    <name type="scientific">Paenibacillus enshidis</name>
    <dbReference type="NCBI Taxonomy" id="1458439"/>
    <lineage>
        <taxon>Bacteria</taxon>
        <taxon>Bacillati</taxon>
        <taxon>Bacillota</taxon>
        <taxon>Bacilli</taxon>
        <taxon>Bacillales</taxon>
        <taxon>Paenibacillaceae</taxon>
        <taxon>Paenibacillus</taxon>
    </lineage>
</organism>
<name>A0ABV5AQW3_9BACL</name>
<sequence length="70" mass="8279">MNENLNLLTEMRKKYEDLKFQVETDDLIIDSDDWIQNKDKVHTILKVLSHKGILTPDELKLKLELVETLL</sequence>
<dbReference type="RefSeq" id="WP_375353889.1">
    <property type="nucleotide sequence ID" value="NZ_JBHHMI010000003.1"/>
</dbReference>
<keyword evidence="2" id="KW-1185">Reference proteome</keyword>
<dbReference type="Proteomes" id="UP001580346">
    <property type="component" value="Unassembled WGS sequence"/>
</dbReference>
<evidence type="ECO:0000313" key="1">
    <source>
        <dbReference type="EMBL" id="MFB5266284.1"/>
    </source>
</evidence>
<accession>A0ABV5AQW3</accession>
<evidence type="ECO:0000313" key="2">
    <source>
        <dbReference type="Proteomes" id="UP001580346"/>
    </source>
</evidence>
<dbReference type="EMBL" id="JBHHMI010000003">
    <property type="protein sequence ID" value="MFB5266284.1"/>
    <property type="molecule type" value="Genomic_DNA"/>
</dbReference>
<proteinExistence type="predicted"/>
<protein>
    <submittedName>
        <fullName evidence="1">Uncharacterized protein</fullName>
    </submittedName>
</protein>
<gene>
    <name evidence="1" type="ORF">ACE41H_05720</name>
</gene>